<evidence type="ECO:0000313" key="4">
    <source>
        <dbReference type="EMBL" id="RST84859.1"/>
    </source>
</evidence>
<keyword evidence="2" id="KW-0732">Signal</keyword>
<keyword evidence="1" id="KW-0472">Membrane</keyword>
<keyword evidence="5" id="KW-1185">Reference proteome</keyword>
<feature type="domain" description="OmpA-like" evidence="3">
    <location>
        <begin position="51"/>
        <end position="168"/>
    </location>
</feature>
<dbReference type="InterPro" id="IPR006665">
    <property type="entry name" value="OmpA-like"/>
</dbReference>
<dbReference type="OrthoDB" id="9809164at2"/>
<dbReference type="PROSITE" id="PS51257">
    <property type="entry name" value="PROKAR_LIPOPROTEIN"/>
    <property type="match status" value="1"/>
</dbReference>
<proteinExistence type="predicted"/>
<evidence type="ECO:0000259" key="3">
    <source>
        <dbReference type="PROSITE" id="PS51123"/>
    </source>
</evidence>
<accession>A0A429YTS8</accession>
<evidence type="ECO:0000256" key="1">
    <source>
        <dbReference type="PROSITE-ProRule" id="PRU00473"/>
    </source>
</evidence>
<dbReference type="CDD" id="cd07185">
    <property type="entry name" value="OmpA_C-like"/>
    <property type="match status" value="1"/>
</dbReference>
<comment type="caution">
    <text evidence="4">The sequence shown here is derived from an EMBL/GenBank/DDBJ whole genome shotgun (WGS) entry which is preliminary data.</text>
</comment>
<dbReference type="Proteomes" id="UP000278398">
    <property type="component" value="Unassembled WGS sequence"/>
</dbReference>
<feature type="chain" id="PRO_5019012298" evidence="2">
    <location>
        <begin position="27"/>
        <end position="172"/>
    </location>
</feature>
<dbReference type="PANTHER" id="PTHR30329:SF21">
    <property type="entry name" value="LIPOPROTEIN YIAD-RELATED"/>
    <property type="match status" value="1"/>
</dbReference>
<feature type="signal peptide" evidence="2">
    <location>
        <begin position="1"/>
        <end position="26"/>
    </location>
</feature>
<evidence type="ECO:0000313" key="5">
    <source>
        <dbReference type="Proteomes" id="UP000278398"/>
    </source>
</evidence>
<organism evidence="4 5">
    <name type="scientific">Aquibium carbonis</name>
    <dbReference type="NCBI Taxonomy" id="2495581"/>
    <lineage>
        <taxon>Bacteria</taxon>
        <taxon>Pseudomonadati</taxon>
        <taxon>Pseudomonadota</taxon>
        <taxon>Alphaproteobacteria</taxon>
        <taxon>Hyphomicrobiales</taxon>
        <taxon>Phyllobacteriaceae</taxon>
        <taxon>Aquibium</taxon>
    </lineage>
</organism>
<dbReference type="SUPFAM" id="SSF103088">
    <property type="entry name" value="OmpA-like"/>
    <property type="match status" value="1"/>
</dbReference>
<dbReference type="AlphaFoldDB" id="A0A429YTS8"/>
<dbReference type="InterPro" id="IPR050330">
    <property type="entry name" value="Bact_OuterMem_StrucFunc"/>
</dbReference>
<dbReference type="Pfam" id="PF00691">
    <property type="entry name" value="OmpA"/>
    <property type="match status" value="1"/>
</dbReference>
<evidence type="ECO:0000256" key="2">
    <source>
        <dbReference type="SAM" id="SignalP"/>
    </source>
</evidence>
<dbReference type="RefSeq" id="WP_126701451.1">
    <property type="nucleotide sequence ID" value="NZ_RWKW01000072.1"/>
</dbReference>
<protein>
    <submittedName>
        <fullName evidence="4">OmpA family protein</fullName>
    </submittedName>
</protein>
<reference evidence="4 5" key="1">
    <citation type="submission" date="2018-12" db="EMBL/GenBank/DDBJ databases">
        <title>Mesorhizobium carbonis sp. nov., isolated from coal mine water.</title>
        <authorList>
            <person name="Xin W."/>
            <person name="Xu Z."/>
            <person name="Xiang F."/>
            <person name="Zhang J."/>
            <person name="Xi L."/>
            <person name="Liu J."/>
        </authorList>
    </citation>
    <scope>NUCLEOTIDE SEQUENCE [LARGE SCALE GENOMIC DNA]</scope>
    <source>
        <strain evidence="4 5">B2.3</strain>
    </source>
</reference>
<dbReference type="EMBL" id="RWKW01000072">
    <property type="protein sequence ID" value="RST84859.1"/>
    <property type="molecule type" value="Genomic_DNA"/>
</dbReference>
<dbReference type="Gene3D" id="3.30.1330.60">
    <property type="entry name" value="OmpA-like domain"/>
    <property type="match status" value="1"/>
</dbReference>
<dbReference type="GO" id="GO:0016020">
    <property type="term" value="C:membrane"/>
    <property type="evidence" value="ECO:0007669"/>
    <property type="project" value="UniProtKB-UniRule"/>
</dbReference>
<dbReference type="InterPro" id="IPR036737">
    <property type="entry name" value="OmpA-like_sf"/>
</dbReference>
<sequence length="172" mass="18713">MTMRIWGLRATALGAMALVAAGCSTASLEPPVPDVTNAPAAGFANLQPGSEEDFILNVGRRTYFTEGSAALDSVAKTTIDNQIAWLKKHPRWLVKLQGFADDPGGDAAMTELSRRRAEAVMNYMIAGGIDRDRLWAKGYGKERVVRDCTEASCRVQNRRVISNLREEKDGAA</sequence>
<name>A0A429YTS8_9HYPH</name>
<dbReference type="PROSITE" id="PS51123">
    <property type="entry name" value="OMPA_2"/>
    <property type="match status" value="1"/>
</dbReference>
<gene>
    <name evidence="4" type="ORF">EJC49_18660</name>
</gene>
<dbReference type="PANTHER" id="PTHR30329">
    <property type="entry name" value="STATOR ELEMENT OF FLAGELLAR MOTOR COMPLEX"/>
    <property type="match status" value="1"/>
</dbReference>